<feature type="region of interest" description="FAD-dependent cmnm(5)s(2)U34 oxidoreductase" evidence="10">
    <location>
        <begin position="270"/>
        <end position="669"/>
    </location>
</feature>
<organism evidence="13 14">
    <name type="scientific">Marinomonas sargassi</name>
    <dbReference type="NCBI Taxonomy" id="2984494"/>
    <lineage>
        <taxon>Bacteria</taxon>
        <taxon>Pseudomonadati</taxon>
        <taxon>Pseudomonadota</taxon>
        <taxon>Gammaproteobacteria</taxon>
        <taxon>Oceanospirillales</taxon>
        <taxon>Oceanospirillaceae</taxon>
        <taxon>Marinomonas</taxon>
    </lineage>
</organism>
<name>A0ABT2YN85_9GAMM</name>
<evidence type="ECO:0000313" key="13">
    <source>
        <dbReference type="EMBL" id="MCV2401351.1"/>
    </source>
</evidence>
<dbReference type="InterPro" id="IPR029063">
    <property type="entry name" value="SAM-dependent_MTases_sf"/>
</dbReference>
<dbReference type="InterPro" id="IPR008471">
    <property type="entry name" value="MnmC-like_methylTransf"/>
</dbReference>
<sequence>MLTSYQVAKPELNWGDDGAPVSTQFDDVYFDKASGLEETQYVFLQHNQLESRWKELSQRHFVIAETGFGTGLNFLCAWQAFIKSAPCNSQLHFISVEKYPLSKESLAAALDMWPSLQNLSQELVTNYPELCHGFHRIELAQGRIQLSLWFGEAEEGFSALNADVDAWFLDGFAPSKNPEMWTDKLFQHIRRLSHTGTTFSTFTAAGIVRRGLKEVGFDVRKVKGFGRKREMALGELNQGCLPYPQRMAQGQGWFNIRPEETPSISKVLVVGSGLAGANTAYALAQQGIQVEVWEQGQQIACAASGNPQGMLYPKLGAQDTPLNRFYLTSYLHAARLYNQLDSSHGFWGPCGLIQIPTSDKEAKRFDKILQSNLYPKKVLQVSLEKPNSLLLPLSGWVAPSKLCKTLLAHKNISVQLGTSLQSLEKVATPLNSKTKAPFWKAHSQTKEEFFSHVVLCNANDFNDLDIQNKMPTSAIRGQVAHIDKTEAEGVCRDKGISNTSLDIKKVLCDFGYVSPPLQNTIHFGSTYDLKDPCTEVRQEGHERNLKILENLLSLPSNTLSTVKCQGRVSFRCASPDYTPIVGPLQSTDTLKLEYGNLAKNAKWQSDEVSEPLQNIFINIAHGSRGLVSTPLSGAYIASLITNTPSPLEQEVAYKLHPSRFVVKQIKRGV</sequence>
<keyword evidence="14" id="KW-1185">Reference proteome</keyword>
<dbReference type="Gene3D" id="3.40.50.150">
    <property type="entry name" value="Vaccinia Virus protein VP39"/>
    <property type="match status" value="1"/>
</dbReference>
<evidence type="ECO:0000259" key="12">
    <source>
        <dbReference type="Pfam" id="PF05430"/>
    </source>
</evidence>
<dbReference type="InterPro" id="IPR006076">
    <property type="entry name" value="FAD-dep_OxRdtase"/>
</dbReference>
<keyword evidence="5 10" id="KW-0949">S-adenosyl-L-methionine</keyword>
<dbReference type="Gene3D" id="3.50.50.60">
    <property type="entry name" value="FAD/NAD(P)-binding domain"/>
    <property type="match status" value="1"/>
</dbReference>
<dbReference type="RefSeq" id="WP_263528732.1">
    <property type="nucleotide sequence ID" value="NZ_JAOVZB010000001.1"/>
</dbReference>
<dbReference type="PANTHER" id="PTHR13847">
    <property type="entry name" value="SARCOSINE DEHYDROGENASE-RELATED"/>
    <property type="match status" value="1"/>
</dbReference>
<dbReference type="InterPro" id="IPR023032">
    <property type="entry name" value="tRNA_MAMT_biosynth_bifunc_MnmC"/>
</dbReference>
<dbReference type="InterPro" id="IPR036188">
    <property type="entry name" value="FAD/NAD-bd_sf"/>
</dbReference>
<keyword evidence="6 10" id="KW-0819">tRNA processing</keyword>
<comment type="catalytic activity">
    <reaction evidence="10">
        <text>5-aminomethyl-2-thiouridine(34) in tRNA + S-adenosyl-L-methionine = 5-methylaminomethyl-2-thiouridine(34) in tRNA + S-adenosyl-L-homocysteine + H(+)</text>
        <dbReference type="Rhea" id="RHEA:19569"/>
        <dbReference type="Rhea" id="RHEA-COMP:10195"/>
        <dbReference type="Rhea" id="RHEA-COMP:10197"/>
        <dbReference type="ChEBI" id="CHEBI:15378"/>
        <dbReference type="ChEBI" id="CHEBI:57856"/>
        <dbReference type="ChEBI" id="CHEBI:59789"/>
        <dbReference type="ChEBI" id="CHEBI:74454"/>
        <dbReference type="ChEBI" id="CHEBI:74455"/>
        <dbReference type="EC" id="2.1.1.61"/>
    </reaction>
</comment>
<evidence type="ECO:0000256" key="8">
    <source>
        <dbReference type="ARBA" id="ARBA00023002"/>
    </source>
</evidence>
<evidence type="ECO:0000256" key="5">
    <source>
        <dbReference type="ARBA" id="ARBA00022691"/>
    </source>
</evidence>
<gene>
    <name evidence="10 13" type="primary">mnmC</name>
    <name evidence="13" type="ORF">OFY17_00515</name>
</gene>
<dbReference type="NCBIfam" id="TIGR03197">
    <property type="entry name" value="MnmC_Cterm"/>
    <property type="match status" value="1"/>
</dbReference>
<evidence type="ECO:0000256" key="7">
    <source>
        <dbReference type="ARBA" id="ARBA00022827"/>
    </source>
</evidence>
<keyword evidence="7 10" id="KW-0274">FAD</keyword>
<keyword evidence="3 10" id="KW-0285">Flavoprotein</keyword>
<feature type="domain" description="FAD dependent oxidoreductase" evidence="11">
    <location>
        <begin position="266"/>
        <end position="639"/>
    </location>
</feature>
<dbReference type="EC" id="2.1.1.61" evidence="10"/>
<keyword evidence="4 10" id="KW-0808">Transferase</keyword>
<evidence type="ECO:0000256" key="3">
    <source>
        <dbReference type="ARBA" id="ARBA00022630"/>
    </source>
</evidence>
<evidence type="ECO:0000259" key="11">
    <source>
        <dbReference type="Pfam" id="PF01266"/>
    </source>
</evidence>
<protein>
    <recommendedName>
        <fullName evidence="10">tRNA 5-methylaminomethyl-2-thiouridine biosynthesis bifunctional protein MnmC</fullName>
        <shortName evidence="10">tRNA mnm(5)s(2)U biosynthesis bifunctional protein</shortName>
    </recommendedName>
    <domain>
        <recommendedName>
            <fullName evidence="10">tRNA (mnm(5)s(2)U34)-methyltransferase</fullName>
            <ecNumber evidence="10">2.1.1.61</ecNumber>
        </recommendedName>
    </domain>
    <domain>
        <recommendedName>
            <fullName evidence="10">FAD-dependent cmnm(5)s(2)U34 oxidoreductase</fullName>
            <ecNumber evidence="10">1.5.-.-</ecNumber>
        </recommendedName>
    </domain>
</protein>
<comment type="subcellular location">
    <subcellularLocation>
        <location evidence="10">Cytoplasm</location>
    </subcellularLocation>
</comment>
<dbReference type="Proteomes" id="UP001209713">
    <property type="component" value="Unassembled WGS sequence"/>
</dbReference>
<evidence type="ECO:0000256" key="9">
    <source>
        <dbReference type="ARBA" id="ARBA00023268"/>
    </source>
</evidence>
<dbReference type="NCBIfam" id="NF002481">
    <property type="entry name" value="PRK01747.1-2"/>
    <property type="match status" value="1"/>
</dbReference>
<evidence type="ECO:0000256" key="1">
    <source>
        <dbReference type="ARBA" id="ARBA00022490"/>
    </source>
</evidence>
<dbReference type="Pfam" id="PF01266">
    <property type="entry name" value="DAO"/>
    <property type="match status" value="1"/>
</dbReference>
<evidence type="ECO:0000313" key="14">
    <source>
        <dbReference type="Proteomes" id="UP001209713"/>
    </source>
</evidence>
<dbReference type="EMBL" id="JAOVZB010000001">
    <property type="protein sequence ID" value="MCV2401351.1"/>
    <property type="molecule type" value="Genomic_DNA"/>
</dbReference>
<keyword evidence="1 10" id="KW-0963">Cytoplasm</keyword>
<feature type="domain" description="MnmC-like methyltransferase" evidence="12">
    <location>
        <begin position="115"/>
        <end position="235"/>
    </location>
</feature>
<keyword evidence="9 10" id="KW-0511">Multifunctional enzyme</keyword>
<comment type="caution">
    <text evidence="13">The sequence shown here is derived from an EMBL/GenBank/DDBJ whole genome shotgun (WGS) entry which is preliminary data.</text>
</comment>
<keyword evidence="2 10" id="KW-0489">Methyltransferase</keyword>
<comment type="cofactor">
    <cofactor evidence="10">
        <name>FAD</name>
        <dbReference type="ChEBI" id="CHEBI:57692"/>
    </cofactor>
</comment>
<evidence type="ECO:0000256" key="4">
    <source>
        <dbReference type="ARBA" id="ARBA00022679"/>
    </source>
</evidence>
<comment type="function">
    <text evidence="10">Catalyzes the last two steps in the biosynthesis of 5-methylaminomethyl-2-thiouridine (mnm(5)s(2)U) at the wobble position (U34) in tRNA. Catalyzes the FAD-dependent demodification of cmnm(5)s(2)U34 to nm(5)s(2)U34, followed by the transfer of a methyl group from S-adenosyl-L-methionine to nm(5)s(2)U34, to form mnm(5)s(2)U34.</text>
</comment>
<dbReference type="InterPro" id="IPR047785">
    <property type="entry name" value="tRNA_MNMC2"/>
</dbReference>
<dbReference type="EC" id="1.5.-.-" evidence="10"/>
<comment type="similarity">
    <text evidence="10">In the C-terminal section; belongs to the DAO family.</text>
</comment>
<feature type="region of interest" description="tRNA (mnm(5)s(2)U34)-methyltransferase" evidence="10">
    <location>
        <begin position="1"/>
        <end position="237"/>
    </location>
</feature>
<evidence type="ECO:0000256" key="6">
    <source>
        <dbReference type="ARBA" id="ARBA00022694"/>
    </source>
</evidence>
<reference evidence="13 14" key="1">
    <citation type="submission" date="2022-10" db="EMBL/GenBank/DDBJ databases">
        <title>Marinomonas transparenta sp. nov. and Marinomonas sargassi sp. nov., isolated from marine alga (Sargassum natans (L.) Gaillon).</title>
        <authorList>
            <person name="Wang Y."/>
        </authorList>
    </citation>
    <scope>NUCLEOTIDE SEQUENCE [LARGE SCALE GENOMIC DNA]</scope>
    <source>
        <strain evidence="13 14">C2222</strain>
    </source>
</reference>
<dbReference type="NCBIfam" id="NF033855">
    <property type="entry name" value="tRNA_MNMC2"/>
    <property type="match status" value="1"/>
</dbReference>
<dbReference type="InterPro" id="IPR017610">
    <property type="entry name" value="tRNA_S-uridine_synth_MnmC_C"/>
</dbReference>
<accession>A0ABT2YN85</accession>
<dbReference type="Gene3D" id="3.30.9.10">
    <property type="entry name" value="D-Amino Acid Oxidase, subunit A, domain 2"/>
    <property type="match status" value="1"/>
</dbReference>
<dbReference type="SUPFAM" id="SSF51971">
    <property type="entry name" value="Nucleotide-binding domain"/>
    <property type="match status" value="1"/>
</dbReference>
<evidence type="ECO:0000256" key="2">
    <source>
        <dbReference type="ARBA" id="ARBA00022603"/>
    </source>
</evidence>
<proteinExistence type="inferred from homology"/>
<dbReference type="HAMAP" id="MF_01102">
    <property type="entry name" value="MnmC"/>
    <property type="match status" value="1"/>
</dbReference>
<evidence type="ECO:0000256" key="10">
    <source>
        <dbReference type="HAMAP-Rule" id="MF_01102"/>
    </source>
</evidence>
<keyword evidence="8 10" id="KW-0560">Oxidoreductase</keyword>
<comment type="similarity">
    <text evidence="10">In the N-terminal section; belongs to the methyltransferase superfamily. tRNA (mnm(5)s(2)U34)-methyltransferase family.</text>
</comment>
<dbReference type="PANTHER" id="PTHR13847:SF283">
    <property type="entry name" value="TRNA 5-METHYLAMINOMETHYL-2-THIOURIDINE BIOSYNTHESIS BIFUNCTIONAL PROTEIN MNMC"/>
    <property type="match status" value="1"/>
</dbReference>
<dbReference type="Pfam" id="PF05430">
    <property type="entry name" value="Methyltransf_30"/>
    <property type="match status" value="1"/>
</dbReference>